<evidence type="ECO:0000313" key="2">
    <source>
        <dbReference type="Proteomes" id="UP001152300"/>
    </source>
</evidence>
<gene>
    <name evidence="1" type="ORF">OCU04_011337</name>
</gene>
<dbReference type="EMBL" id="JAPEIS010000014">
    <property type="protein sequence ID" value="KAJ8059689.1"/>
    <property type="molecule type" value="Genomic_DNA"/>
</dbReference>
<sequence length="101" mass="11522">MRVKDSYRRLNRSFPVTFYLTVSRPWANLKGIEQNGGYHEVPTSSDHFGRDNLCAPSHKPRKFAPSSTSSLFRSAFFCPICTAPTNLPITSQKSFSYLLCW</sequence>
<keyword evidence="2" id="KW-1185">Reference proteome</keyword>
<comment type="caution">
    <text evidence="1">The sequence shown here is derived from an EMBL/GenBank/DDBJ whole genome shotgun (WGS) entry which is preliminary data.</text>
</comment>
<name>A0A9X0DEC5_9HELO</name>
<dbReference type="AlphaFoldDB" id="A0A9X0DEC5"/>
<accession>A0A9X0DEC5</accession>
<organism evidence="1 2">
    <name type="scientific">Sclerotinia nivalis</name>
    <dbReference type="NCBI Taxonomy" id="352851"/>
    <lineage>
        <taxon>Eukaryota</taxon>
        <taxon>Fungi</taxon>
        <taxon>Dikarya</taxon>
        <taxon>Ascomycota</taxon>
        <taxon>Pezizomycotina</taxon>
        <taxon>Leotiomycetes</taxon>
        <taxon>Helotiales</taxon>
        <taxon>Sclerotiniaceae</taxon>
        <taxon>Sclerotinia</taxon>
    </lineage>
</organism>
<reference evidence="1" key="1">
    <citation type="submission" date="2022-11" db="EMBL/GenBank/DDBJ databases">
        <title>Genome Resource of Sclerotinia nivalis Strain SnTB1, a Plant Pathogen Isolated from American Ginseng.</title>
        <authorList>
            <person name="Fan S."/>
        </authorList>
    </citation>
    <scope>NUCLEOTIDE SEQUENCE</scope>
    <source>
        <strain evidence="1">SnTB1</strain>
    </source>
</reference>
<dbReference type="Proteomes" id="UP001152300">
    <property type="component" value="Unassembled WGS sequence"/>
</dbReference>
<proteinExistence type="predicted"/>
<evidence type="ECO:0000313" key="1">
    <source>
        <dbReference type="EMBL" id="KAJ8059689.1"/>
    </source>
</evidence>
<protein>
    <submittedName>
        <fullName evidence="1">Uncharacterized protein</fullName>
    </submittedName>
</protein>